<dbReference type="InterPro" id="IPR019546">
    <property type="entry name" value="TAT_signal_bac_arc"/>
</dbReference>
<dbReference type="InterPro" id="IPR027477">
    <property type="entry name" value="Succ_DH/fumarate_Rdtase_cat_sf"/>
</dbReference>
<evidence type="ECO:0000259" key="5">
    <source>
        <dbReference type="Pfam" id="PF00890"/>
    </source>
</evidence>
<dbReference type="PROSITE" id="PS51318">
    <property type="entry name" value="TAT"/>
    <property type="match status" value="1"/>
</dbReference>
<dbReference type="PRINTS" id="PR00411">
    <property type="entry name" value="PNDRDTASEI"/>
</dbReference>
<dbReference type="AlphaFoldDB" id="A0A4S4FYG1"/>
<dbReference type="GO" id="GO:0033765">
    <property type="term" value="F:steroid dehydrogenase activity, acting on the CH-CH group of donors"/>
    <property type="evidence" value="ECO:0007669"/>
    <property type="project" value="UniProtKB-ARBA"/>
</dbReference>
<gene>
    <name evidence="6" type="ORF">E5986_11270</name>
</gene>
<dbReference type="InterPro" id="IPR006311">
    <property type="entry name" value="TAT_signal"/>
</dbReference>
<keyword evidence="4" id="KW-0560">Oxidoreductase</keyword>
<name>A0A4S4FYG1_9ACTN</name>
<dbReference type="Gene3D" id="3.50.50.60">
    <property type="entry name" value="FAD/NAD(P)-binding domain"/>
    <property type="match status" value="1"/>
</dbReference>
<organism evidence="6 7">
    <name type="scientific">Adlercreutzia caecimuris</name>
    <dbReference type="NCBI Taxonomy" id="671266"/>
    <lineage>
        <taxon>Bacteria</taxon>
        <taxon>Bacillati</taxon>
        <taxon>Actinomycetota</taxon>
        <taxon>Coriobacteriia</taxon>
        <taxon>Eggerthellales</taxon>
        <taxon>Eggerthellaceae</taxon>
        <taxon>Adlercreutzia</taxon>
    </lineage>
</organism>
<dbReference type="InterPro" id="IPR036188">
    <property type="entry name" value="FAD/NAD-bd_sf"/>
</dbReference>
<dbReference type="SUPFAM" id="SSF56425">
    <property type="entry name" value="Succinate dehydrogenase/fumarate reductase flavoprotein, catalytic domain"/>
    <property type="match status" value="1"/>
</dbReference>
<evidence type="ECO:0000256" key="3">
    <source>
        <dbReference type="ARBA" id="ARBA00022827"/>
    </source>
</evidence>
<dbReference type="PANTHER" id="PTHR43400:SF10">
    <property type="entry name" value="3-OXOSTEROID 1-DEHYDROGENASE"/>
    <property type="match status" value="1"/>
</dbReference>
<feature type="domain" description="FAD-dependent oxidoreductase 2 FAD-binding" evidence="5">
    <location>
        <begin position="107"/>
        <end position="534"/>
    </location>
</feature>
<dbReference type="PANTHER" id="PTHR43400">
    <property type="entry name" value="FUMARATE REDUCTASE"/>
    <property type="match status" value="1"/>
</dbReference>
<keyword evidence="3" id="KW-0274">FAD</keyword>
<evidence type="ECO:0000313" key="7">
    <source>
        <dbReference type="Proteomes" id="UP000308978"/>
    </source>
</evidence>
<dbReference type="InterPro" id="IPR050315">
    <property type="entry name" value="FAD-oxidoreductase_2"/>
</dbReference>
<dbReference type="NCBIfam" id="TIGR01409">
    <property type="entry name" value="TAT_signal_seq"/>
    <property type="match status" value="1"/>
</dbReference>
<evidence type="ECO:0000256" key="4">
    <source>
        <dbReference type="ARBA" id="ARBA00023002"/>
    </source>
</evidence>
<keyword evidence="2" id="KW-0285">Flavoprotein</keyword>
<evidence type="ECO:0000256" key="1">
    <source>
        <dbReference type="ARBA" id="ARBA00001974"/>
    </source>
</evidence>
<dbReference type="Proteomes" id="UP000308978">
    <property type="component" value="Unassembled WGS sequence"/>
</dbReference>
<evidence type="ECO:0000256" key="2">
    <source>
        <dbReference type="ARBA" id="ARBA00022630"/>
    </source>
</evidence>
<dbReference type="SUPFAM" id="SSF51905">
    <property type="entry name" value="FAD/NAD(P)-binding domain"/>
    <property type="match status" value="1"/>
</dbReference>
<dbReference type="InterPro" id="IPR003953">
    <property type="entry name" value="FAD-dep_OxRdtase_2_FAD-bd"/>
</dbReference>
<protein>
    <submittedName>
        <fullName evidence="6">FAD-dependent oxidoreductase</fullName>
    </submittedName>
</protein>
<dbReference type="EMBL" id="SSTJ01000023">
    <property type="protein sequence ID" value="THG34786.1"/>
    <property type="molecule type" value="Genomic_DNA"/>
</dbReference>
<dbReference type="Pfam" id="PF00890">
    <property type="entry name" value="FAD_binding_2"/>
    <property type="match status" value="1"/>
</dbReference>
<sequence length="564" mass="60194">MRAVGDEGCRWGAWRRPDDRVSVAFAKESGKGGRAMTTNMNRRSFLKGGALLGGALAAAGLAGCAPQEKGSEAASGAALGATGDATPRFMIAPEPITEFANTYDHGIVVVGGGVAGVSAVMAAAEDGADVALVQKQATPESSGNMAASVTPEVPEAAKSALVSFLIERSNHRSKRELVQAWADNSYDAITWFAEKTSAAGIEVNEGEPEAERDITVNGYKVHLHANTYFGIGHDEVVKALADTMETLGAQCFYNSPAVQLVQDESGRITGVVAQNAEGGYDLHNASVGVVLACGAYETDEEMVAYYSPDSVVLGTGMPGRDGDGHKMALWVGGQMEPAPHAMMVHDWRVCRADAPFLMVNCAGERFMAEGPKQGYINKYLRPFIKQYGDVAHTAYTLVDAKWQDQWTAWHEEDPTIDAHNVKWYFEGNTWAECVEAMHADPDAEGWDVDPAALEKTVARYNELAAKGADDDFGKNPKYLQALDTPPFAIIPRNFDGSLPMGGIIVNADNMVLDANDEPIEGLYAVGNNAGPFYGGTDYPMDVLGLSIGRAITNGYCAGKFLAEK</sequence>
<evidence type="ECO:0000313" key="6">
    <source>
        <dbReference type="EMBL" id="THG34786.1"/>
    </source>
</evidence>
<accession>A0A4S4FYG1</accession>
<dbReference type="Gene3D" id="3.90.700.10">
    <property type="entry name" value="Succinate dehydrogenase/fumarate reductase flavoprotein, catalytic domain"/>
    <property type="match status" value="1"/>
</dbReference>
<comment type="caution">
    <text evidence="6">The sequence shown here is derived from an EMBL/GenBank/DDBJ whole genome shotgun (WGS) entry which is preliminary data.</text>
</comment>
<comment type="cofactor">
    <cofactor evidence="1">
        <name>FAD</name>
        <dbReference type="ChEBI" id="CHEBI:57692"/>
    </cofactor>
</comment>
<reference evidence="6 7" key="1">
    <citation type="submission" date="2019-04" db="EMBL/GenBank/DDBJ databases">
        <title>Microbes associate with the intestines of laboratory mice.</title>
        <authorList>
            <person name="Navarre W."/>
            <person name="Wong E."/>
            <person name="Huang K.C."/>
            <person name="Tropini C."/>
            <person name="Ng K."/>
            <person name="Yu B."/>
        </authorList>
    </citation>
    <scope>NUCLEOTIDE SEQUENCE [LARGE SCALE GENOMIC DNA]</scope>
    <source>
        <strain evidence="6 7">NM80_B27</strain>
    </source>
</reference>
<dbReference type="GO" id="GO:0008202">
    <property type="term" value="P:steroid metabolic process"/>
    <property type="evidence" value="ECO:0007669"/>
    <property type="project" value="UniProtKB-ARBA"/>
</dbReference>
<proteinExistence type="predicted"/>